<evidence type="ECO:0000313" key="2">
    <source>
        <dbReference type="Proteomes" id="UP000410492"/>
    </source>
</evidence>
<dbReference type="AlphaFoldDB" id="A0A653DVR7"/>
<evidence type="ECO:0000313" key="1">
    <source>
        <dbReference type="EMBL" id="VEN63575.1"/>
    </source>
</evidence>
<organism evidence="1 2">
    <name type="scientific">Callosobruchus maculatus</name>
    <name type="common">Southern cowpea weevil</name>
    <name type="synonym">Pulse bruchid</name>
    <dbReference type="NCBI Taxonomy" id="64391"/>
    <lineage>
        <taxon>Eukaryota</taxon>
        <taxon>Metazoa</taxon>
        <taxon>Ecdysozoa</taxon>
        <taxon>Arthropoda</taxon>
        <taxon>Hexapoda</taxon>
        <taxon>Insecta</taxon>
        <taxon>Pterygota</taxon>
        <taxon>Neoptera</taxon>
        <taxon>Endopterygota</taxon>
        <taxon>Coleoptera</taxon>
        <taxon>Polyphaga</taxon>
        <taxon>Cucujiformia</taxon>
        <taxon>Chrysomeloidea</taxon>
        <taxon>Chrysomelidae</taxon>
        <taxon>Bruchinae</taxon>
        <taxon>Bruchini</taxon>
        <taxon>Callosobruchus</taxon>
    </lineage>
</organism>
<keyword evidence="2" id="KW-1185">Reference proteome</keyword>
<dbReference type="EMBL" id="CAACVG010014697">
    <property type="protein sequence ID" value="VEN63575.1"/>
    <property type="molecule type" value="Genomic_DNA"/>
</dbReference>
<reference evidence="1 2" key="1">
    <citation type="submission" date="2019-01" db="EMBL/GenBank/DDBJ databases">
        <authorList>
            <person name="Sayadi A."/>
        </authorList>
    </citation>
    <scope>NUCLEOTIDE SEQUENCE [LARGE SCALE GENOMIC DNA]</scope>
</reference>
<accession>A0A653DVR7</accession>
<gene>
    <name evidence="1" type="ORF">CALMAC_LOCUS20367</name>
</gene>
<name>A0A653DVR7_CALMS</name>
<sequence>MSLRNPSYQSSRRQSAIPESCCLQSKYEDRKFPRWLSYLSVYCCLCRYFRDDARAKLICKGNSNVIRAQRK</sequence>
<dbReference type="Proteomes" id="UP000410492">
    <property type="component" value="Unassembled WGS sequence"/>
</dbReference>
<proteinExistence type="predicted"/>
<protein>
    <submittedName>
        <fullName evidence="1">Uncharacterized protein</fullName>
    </submittedName>
</protein>